<name>A0AAD3RCB3_LATJO</name>
<evidence type="ECO:0000313" key="2">
    <source>
        <dbReference type="EMBL" id="GLD62715.1"/>
    </source>
</evidence>
<keyword evidence="3" id="KW-1185">Reference proteome</keyword>
<proteinExistence type="predicted"/>
<reference evidence="2" key="1">
    <citation type="submission" date="2022-08" db="EMBL/GenBank/DDBJ databases">
        <title>Genome sequencing of akame (Lates japonicus).</title>
        <authorList>
            <person name="Hashiguchi Y."/>
            <person name="Takahashi H."/>
        </authorList>
    </citation>
    <scope>NUCLEOTIDE SEQUENCE</scope>
    <source>
        <strain evidence="2">Kochi</strain>
    </source>
</reference>
<keyword evidence="2" id="KW-0418">Kinase</keyword>
<feature type="compositionally biased region" description="Low complexity" evidence="1">
    <location>
        <begin position="124"/>
        <end position="135"/>
    </location>
</feature>
<dbReference type="GO" id="GO:0016301">
    <property type="term" value="F:kinase activity"/>
    <property type="evidence" value="ECO:0007669"/>
    <property type="project" value="UniProtKB-KW"/>
</dbReference>
<accession>A0AAD3RCB3</accession>
<sequence>MFEHQIVAMKDQAGRKRSADVSVRPLDSAAEQRAVAPNRQLQNKAQHSQPQLQPQAKPQALAQHQQPSAGRRSHRTLPKDQTQLLSLQHDHRHRERERERERQRQREKPVAAVQKLTANIGNTAAAAVAAAAAAASSPSRPANSQRTA</sequence>
<feature type="compositionally biased region" description="Polar residues" evidence="1">
    <location>
        <begin position="39"/>
        <end position="48"/>
    </location>
</feature>
<dbReference type="EMBL" id="BRZM01000055">
    <property type="protein sequence ID" value="GLD62715.1"/>
    <property type="molecule type" value="Genomic_DNA"/>
</dbReference>
<comment type="caution">
    <text evidence="2">The sequence shown here is derived from an EMBL/GenBank/DDBJ whole genome shotgun (WGS) entry which is preliminary data.</text>
</comment>
<keyword evidence="2" id="KW-0808">Transferase</keyword>
<feature type="compositionally biased region" description="Polar residues" evidence="1">
    <location>
        <begin position="136"/>
        <end position="148"/>
    </location>
</feature>
<feature type="compositionally biased region" description="Low complexity" evidence="1">
    <location>
        <begin position="49"/>
        <end position="67"/>
    </location>
</feature>
<gene>
    <name evidence="2" type="ORF">AKAME5_001440300</name>
</gene>
<evidence type="ECO:0000313" key="3">
    <source>
        <dbReference type="Proteomes" id="UP001279410"/>
    </source>
</evidence>
<organism evidence="2 3">
    <name type="scientific">Lates japonicus</name>
    <name type="common">Japanese lates</name>
    <dbReference type="NCBI Taxonomy" id="270547"/>
    <lineage>
        <taxon>Eukaryota</taxon>
        <taxon>Metazoa</taxon>
        <taxon>Chordata</taxon>
        <taxon>Craniata</taxon>
        <taxon>Vertebrata</taxon>
        <taxon>Euteleostomi</taxon>
        <taxon>Actinopterygii</taxon>
        <taxon>Neopterygii</taxon>
        <taxon>Teleostei</taxon>
        <taxon>Neoteleostei</taxon>
        <taxon>Acanthomorphata</taxon>
        <taxon>Carangaria</taxon>
        <taxon>Carangaria incertae sedis</taxon>
        <taxon>Centropomidae</taxon>
        <taxon>Lates</taxon>
    </lineage>
</organism>
<dbReference type="AlphaFoldDB" id="A0AAD3RCB3"/>
<evidence type="ECO:0000256" key="1">
    <source>
        <dbReference type="SAM" id="MobiDB-lite"/>
    </source>
</evidence>
<feature type="region of interest" description="Disordered" evidence="1">
    <location>
        <begin position="1"/>
        <end position="148"/>
    </location>
</feature>
<feature type="compositionally biased region" description="Basic and acidic residues" evidence="1">
    <location>
        <begin position="96"/>
        <end position="109"/>
    </location>
</feature>
<feature type="non-terminal residue" evidence="2">
    <location>
        <position position="1"/>
    </location>
</feature>
<dbReference type="Proteomes" id="UP001279410">
    <property type="component" value="Unassembled WGS sequence"/>
</dbReference>
<protein>
    <submittedName>
        <fullName evidence="2">Mitogen-activated protein kinase kinase kinase kinase 4-like isoform X1</fullName>
    </submittedName>
</protein>